<reference evidence="1 2" key="1">
    <citation type="submission" date="2023-08" db="EMBL/GenBank/DDBJ databases">
        <title>Comparative genomics and taxonomic characterization of three novel marine species of genus Marivirga.</title>
        <authorList>
            <person name="Muhammad N."/>
            <person name="Kim S.-G."/>
        </authorList>
    </citation>
    <scope>NUCLEOTIDE SEQUENCE [LARGE SCALE GENOMIC DNA]</scope>
    <source>
        <strain evidence="1 2">BDSF4-3</strain>
    </source>
</reference>
<dbReference type="AlphaFoldDB" id="A0AA49GBW8"/>
<dbReference type="Proteomes" id="UP001230496">
    <property type="component" value="Chromosome"/>
</dbReference>
<keyword evidence="2" id="KW-1185">Reference proteome</keyword>
<organism evidence="1 2">
    <name type="scientific">Marivirga salinarum</name>
    <dbReference type="NCBI Taxonomy" id="3059078"/>
    <lineage>
        <taxon>Bacteria</taxon>
        <taxon>Pseudomonadati</taxon>
        <taxon>Bacteroidota</taxon>
        <taxon>Cytophagia</taxon>
        <taxon>Cytophagales</taxon>
        <taxon>Marivirgaceae</taxon>
        <taxon>Marivirga</taxon>
    </lineage>
</organism>
<accession>A0AA49GBW8</accession>
<dbReference type="EMBL" id="CP129971">
    <property type="protein sequence ID" value="WKK75628.1"/>
    <property type="molecule type" value="Genomic_DNA"/>
</dbReference>
<dbReference type="RefSeq" id="WP_308351188.1">
    <property type="nucleotide sequence ID" value="NZ_CP129971.1"/>
</dbReference>
<proteinExistence type="predicted"/>
<dbReference type="KEGG" id="msaa:QYS49_29765"/>
<dbReference type="PROSITE" id="PS51257">
    <property type="entry name" value="PROKAR_LIPOPROTEIN"/>
    <property type="match status" value="1"/>
</dbReference>
<protein>
    <submittedName>
        <fullName evidence="1">Carboxypeptidase regulatory-like domain-containing protein</fullName>
    </submittedName>
</protein>
<dbReference type="SUPFAM" id="SSF117074">
    <property type="entry name" value="Hypothetical protein PA1324"/>
    <property type="match status" value="1"/>
</dbReference>
<dbReference type="Gene3D" id="2.60.40.10">
    <property type="entry name" value="Immunoglobulins"/>
    <property type="match status" value="1"/>
</dbReference>
<evidence type="ECO:0000313" key="1">
    <source>
        <dbReference type="EMBL" id="WKK75628.1"/>
    </source>
</evidence>
<sequence>MKKLLTITVAIIALTLVSCSQEENLVVEKEQLEGILIEEFNDQNQRTMPRRKVDGAGVSVRRLAGSSRTVNSLNSYKSEEVSYALTDENGEFSLDGIPEGNYVVVFEYEDLPTNPDSNNQIIISGSNDQKISVEGLIENESIYIETSVE</sequence>
<gene>
    <name evidence="1" type="ORF">QYS49_29765</name>
</gene>
<evidence type="ECO:0000313" key="2">
    <source>
        <dbReference type="Proteomes" id="UP001230496"/>
    </source>
</evidence>
<name>A0AA49GBW8_9BACT</name>
<dbReference type="InterPro" id="IPR013783">
    <property type="entry name" value="Ig-like_fold"/>
</dbReference>